<evidence type="ECO:0000313" key="2">
    <source>
        <dbReference type="EMBL" id="SPM31602.1"/>
    </source>
</evidence>
<dbReference type="EMBL" id="FTRV01000016">
    <property type="protein sequence ID" value="SPM31602.1"/>
    <property type="molecule type" value="Genomic_DNA"/>
</dbReference>
<name>A0A2U3NJA1_9MYCO</name>
<evidence type="ECO:0000313" key="3">
    <source>
        <dbReference type="Proteomes" id="UP000241595"/>
    </source>
</evidence>
<dbReference type="RefSeq" id="WP_077103325.1">
    <property type="nucleotide sequence ID" value="NZ_LT717701.1"/>
</dbReference>
<evidence type="ECO:0000256" key="1">
    <source>
        <dbReference type="SAM" id="Phobius"/>
    </source>
</evidence>
<reference evidence="2 3" key="1">
    <citation type="submission" date="2017-01" db="EMBL/GenBank/DDBJ databases">
        <authorList>
            <consortium name="Urmite Genomes"/>
        </authorList>
    </citation>
    <scope>NUCLEOTIDE SEQUENCE [LARGE SCALE GENOMIC DNA]</scope>
    <source>
        <strain evidence="2 3">AB308</strain>
    </source>
</reference>
<keyword evidence="1" id="KW-0812">Transmembrane</keyword>
<protein>
    <submittedName>
        <fullName evidence="2">Uncharacterized protein</fullName>
    </submittedName>
</protein>
<proteinExistence type="predicted"/>
<dbReference type="Proteomes" id="UP000241595">
    <property type="component" value="Unassembled WGS sequence"/>
</dbReference>
<dbReference type="AlphaFoldDB" id="A0A2U3NJA1"/>
<organism evidence="2 3">
    <name type="scientific">Mycobacterium terramassiliense</name>
    <dbReference type="NCBI Taxonomy" id="1841859"/>
    <lineage>
        <taxon>Bacteria</taxon>
        <taxon>Bacillati</taxon>
        <taxon>Actinomycetota</taxon>
        <taxon>Actinomycetes</taxon>
        <taxon>Mycobacteriales</taxon>
        <taxon>Mycobacteriaceae</taxon>
        <taxon>Mycobacterium</taxon>
    </lineage>
</organism>
<keyword evidence="3" id="KW-1185">Reference proteome</keyword>
<gene>
    <name evidence="2" type="ORF">MTAB308_5122</name>
</gene>
<dbReference type="OrthoDB" id="4732698at2"/>
<accession>A0A2U3NJA1</accession>
<keyword evidence="1" id="KW-0472">Membrane</keyword>
<feature type="transmembrane region" description="Helical" evidence="1">
    <location>
        <begin position="15"/>
        <end position="38"/>
    </location>
</feature>
<keyword evidence="1" id="KW-1133">Transmembrane helix</keyword>
<sequence>MCTTAEKKANRKLGFLRLAMVSSATAIIIAIGMAVAYFNLPAAGHPCSVRNATARDAAGRTMWCNPTAEASHDAVWQYAPGA</sequence>